<proteinExistence type="inferred from homology"/>
<gene>
    <name evidence="8" type="ORF">METZ01_LOCUS277833</name>
</gene>
<reference evidence="8" key="1">
    <citation type="submission" date="2018-05" db="EMBL/GenBank/DDBJ databases">
        <authorList>
            <person name="Lanie J.A."/>
            <person name="Ng W.-L."/>
            <person name="Kazmierczak K.M."/>
            <person name="Andrzejewski T.M."/>
            <person name="Davidsen T.M."/>
            <person name="Wayne K.J."/>
            <person name="Tettelin H."/>
            <person name="Glass J.I."/>
            <person name="Rusch D."/>
            <person name="Podicherti R."/>
            <person name="Tsui H.-C.T."/>
            <person name="Winkler M.E."/>
        </authorList>
    </citation>
    <scope>NUCLEOTIDE SEQUENCE</scope>
</reference>
<evidence type="ECO:0000256" key="2">
    <source>
        <dbReference type="ARBA" id="ARBA00008779"/>
    </source>
</evidence>
<protein>
    <recommendedName>
        <fullName evidence="7">Sulfatase N-terminal domain-containing protein</fullName>
    </recommendedName>
</protein>
<dbReference type="GO" id="GO:0046872">
    <property type="term" value="F:metal ion binding"/>
    <property type="evidence" value="ECO:0007669"/>
    <property type="project" value="UniProtKB-KW"/>
</dbReference>
<name>A0A382KL62_9ZZZZ</name>
<dbReference type="PANTHER" id="PTHR45953:SF1">
    <property type="entry name" value="IDURONATE 2-SULFATASE"/>
    <property type="match status" value="1"/>
</dbReference>
<keyword evidence="3" id="KW-0479">Metal-binding</keyword>
<evidence type="ECO:0000256" key="3">
    <source>
        <dbReference type="ARBA" id="ARBA00022723"/>
    </source>
</evidence>
<comment type="cofactor">
    <cofactor evidence="1">
        <name>Ca(2+)</name>
        <dbReference type="ChEBI" id="CHEBI:29108"/>
    </cofactor>
</comment>
<feature type="domain" description="Sulfatase N-terminal" evidence="7">
    <location>
        <begin position="2"/>
        <end position="318"/>
    </location>
</feature>
<evidence type="ECO:0000256" key="4">
    <source>
        <dbReference type="ARBA" id="ARBA00022729"/>
    </source>
</evidence>
<accession>A0A382KL62</accession>
<dbReference type="PROSITE" id="PS00149">
    <property type="entry name" value="SULFATASE_2"/>
    <property type="match status" value="1"/>
</dbReference>
<comment type="similarity">
    <text evidence="2">Belongs to the sulfatase family.</text>
</comment>
<dbReference type="InterPro" id="IPR024607">
    <property type="entry name" value="Sulfatase_CS"/>
</dbReference>
<evidence type="ECO:0000256" key="5">
    <source>
        <dbReference type="ARBA" id="ARBA00022801"/>
    </source>
</evidence>
<dbReference type="CDD" id="cd16030">
    <property type="entry name" value="iduronate-2-sulfatase"/>
    <property type="match status" value="1"/>
</dbReference>
<dbReference type="Gene3D" id="3.40.720.10">
    <property type="entry name" value="Alkaline Phosphatase, subunit A"/>
    <property type="match status" value="1"/>
</dbReference>
<evidence type="ECO:0000256" key="6">
    <source>
        <dbReference type="ARBA" id="ARBA00022837"/>
    </source>
</evidence>
<dbReference type="InterPro" id="IPR035874">
    <property type="entry name" value="IDS"/>
</dbReference>
<evidence type="ECO:0000313" key="8">
    <source>
        <dbReference type="EMBL" id="SVC24979.1"/>
    </source>
</evidence>
<dbReference type="SUPFAM" id="SSF53649">
    <property type="entry name" value="Alkaline phosphatase-like"/>
    <property type="match status" value="1"/>
</dbReference>
<dbReference type="InterPro" id="IPR000917">
    <property type="entry name" value="Sulfatase_N"/>
</dbReference>
<dbReference type="EMBL" id="UINC01081282">
    <property type="protein sequence ID" value="SVC24979.1"/>
    <property type="molecule type" value="Genomic_DNA"/>
</dbReference>
<dbReference type="InterPro" id="IPR017850">
    <property type="entry name" value="Alkaline_phosphatase_core_sf"/>
</dbReference>
<dbReference type="GO" id="GO:0004423">
    <property type="term" value="F:iduronate-2-sulfatase activity"/>
    <property type="evidence" value="ECO:0007669"/>
    <property type="project" value="InterPro"/>
</dbReference>
<feature type="non-terminal residue" evidence="8">
    <location>
        <position position="1"/>
    </location>
</feature>
<sequence>HALLSGLRPSTTGWYTNGPKGKKNYDKALGETIPLPTHFKHNGYKTMAAGKIFHKGTSDVKGYDYWDEARPKYKWPKALAARGHGYQGDNGGHFHPFPRDGGAIYQKYQEGVSGQSLCWGALEKSDMPPEGMPDEQIAAWAVDRLKQKHDKPFFLAVGFVRPHVPYTAPKEFFDLYPLEDIVMPKVPNDEMDDIPLLGKAMAYGTIQGGDHRNVLDIGPNYWREMVRAYLACVSFADAQAGKVLRALEASPHAKNTIVVFWSDHGQHLGEKRHWRKQALWEESTRVPLAIHLPRSVNGGKTCDRPVSLIDIYPTMLELCKLPGVKGLEGTSLLPQLKNPATPRAEPAITTWHYKNHAARSLNFRYIRYRDGTEELYDHRSDPNEHHNLAGDSKFARLKEKLGAYMPKNNIVPSSIKA</sequence>
<keyword evidence="6" id="KW-0106">Calcium</keyword>
<dbReference type="GO" id="GO:0005737">
    <property type="term" value="C:cytoplasm"/>
    <property type="evidence" value="ECO:0007669"/>
    <property type="project" value="TreeGrafter"/>
</dbReference>
<dbReference type="PANTHER" id="PTHR45953">
    <property type="entry name" value="IDURONATE 2-SULFATASE"/>
    <property type="match status" value="1"/>
</dbReference>
<dbReference type="Pfam" id="PF00884">
    <property type="entry name" value="Sulfatase"/>
    <property type="match status" value="1"/>
</dbReference>
<evidence type="ECO:0000259" key="7">
    <source>
        <dbReference type="Pfam" id="PF00884"/>
    </source>
</evidence>
<organism evidence="8">
    <name type="scientific">marine metagenome</name>
    <dbReference type="NCBI Taxonomy" id="408172"/>
    <lineage>
        <taxon>unclassified sequences</taxon>
        <taxon>metagenomes</taxon>
        <taxon>ecological metagenomes</taxon>
    </lineage>
</organism>
<keyword evidence="5" id="KW-0378">Hydrolase</keyword>
<evidence type="ECO:0000256" key="1">
    <source>
        <dbReference type="ARBA" id="ARBA00001913"/>
    </source>
</evidence>
<dbReference type="AlphaFoldDB" id="A0A382KL62"/>
<keyword evidence="4" id="KW-0732">Signal</keyword>
<feature type="non-terminal residue" evidence="8">
    <location>
        <position position="417"/>
    </location>
</feature>